<keyword evidence="5" id="KW-1185">Reference proteome</keyword>
<evidence type="ECO:0000256" key="1">
    <source>
        <dbReference type="ARBA" id="ARBA00001946"/>
    </source>
</evidence>
<name>A0ABU7U0G3_9PROT</name>
<comment type="cofactor">
    <cofactor evidence="1">
        <name>Mg(2+)</name>
        <dbReference type="ChEBI" id="CHEBI:18420"/>
    </cofactor>
</comment>
<dbReference type="InterPro" id="IPR059176">
    <property type="entry name" value="UDP-X_N"/>
</dbReference>
<dbReference type="PANTHER" id="PTHR43046">
    <property type="entry name" value="GDP-MANNOSE MANNOSYL HYDROLASE"/>
    <property type="match status" value="1"/>
</dbReference>
<dbReference type="CDD" id="cd04672">
    <property type="entry name" value="NUDIX_CDP-Chase_like"/>
    <property type="match status" value="1"/>
</dbReference>
<evidence type="ECO:0000313" key="4">
    <source>
        <dbReference type="EMBL" id="MEE8658369.1"/>
    </source>
</evidence>
<accession>A0ABU7U0G3</accession>
<protein>
    <submittedName>
        <fullName evidence="4">ADP-ribose diphosphatase</fullName>
    </submittedName>
</protein>
<keyword evidence="2" id="KW-0378">Hydrolase</keyword>
<evidence type="ECO:0000256" key="2">
    <source>
        <dbReference type="ARBA" id="ARBA00022801"/>
    </source>
</evidence>
<sequence>MTEPDWLTLGREVQAIAQNGLTFTTNPYDIERYHRLRDIASDLLAIQSDEDATVLRRLHARESGYATPKIDVRVAVFDKEGRILLVRETCDAGRWTLPGGWADVNLTTAENAVKEAREESGYDVAPVKLAALWDRARQGHRPEVFSCAKIFYICRLLGGVALQNTDETCGTGWFTRDEISTDLSFDRVRMHQIERMFDHHQQPDLMTDFE</sequence>
<dbReference type="Pfam" id="PF00293">
    <property type="entry name" value="NUDIX"/>
    <property type="match status" value="1"/>
</dbReference>
<dbReference type="PROSITE" id="PS51462">
    <property type="entry name" value="NUDIX"/>
    <property type="match status" value="1"/>
</dbReference>
<dbReference type="SUPFAM" id="SSF55811">
    <property type="entry name" value="Nudix"/>
    <property type="match status" value="1"/>
</dbReference>
<evidence type="ECO:0000259" key="3">
    <source>
        <dbReference type="PROSITE" id="PS51462"/>
    </source>
</evidence>
<gene>
    <name evidence="4" type="ORF">DOFOFD_05025</name>
</gene>
<dbReference type="Proteomes" id="UP001312908">
    <property type="component" value="Unassembled WGS sequence"/>
</dbReference>
<dbReference type="EMBL" id="JAWJZY010000002">
    <property type="protein sequence ID" value="MEE8658369.1"/>
    <property type="molecule type" value="Genomic_DNA"/>
</dbReference>
<comment type="caution">
    <text evidence="4">The sequence shown here is derived from an EMBL/GenBank/DDBJ whole genome shotgun (WGS) entry which is preliminary data.</text>
</comment>
<organism evidence="4 5">
    <name type="scientific">Sorlinia euscelidii</name>
    <dbReference type="NCBI Taxonomy" id="3081148"/>
    <lineage>
        <taxon>Bacteria</taxon>
        <taxon>Pseudomonadati</taxon>
        <taxon>Pseudomonadota</taxon>
        <taxon>Alphaproteobacteria</taxon>
        <taxon>Acetobacterales</taxon>
        <taxon>Acetobacteraceae</taxon>
        <taxon>Sorlinia</taxon>
    </lineage>
</organism>
<reference evidence="4 5" key="1">
    <citation type="submission" date="2023-10" db="EMBL/GenBank/DDBJ databases">
        <title>Sorlinia euscelidii gen. nov., sp. nov., an acetic acid bacteria isolated from the gut of Euscelidius variegatus emitter.</title>
        <authorList>
            <person name="Michoud G."/>
            <person name="Marasco R."/>
            <person name="Seferji K."/>
            <person name="Gonella E."/>
            <person name="Garuglieri E."/>
            <person name="Alma A."/>
            <person name="Mapelli F."/>
            <person name="Borin S."/>
            <person name="Daffonchio D."/>
            <person name="Crotti E."/>
        </authorList>
    </citation>
    <scope>NUCLEOTIDE SEQUENCE [LARGE SCALE GENOMIC DNA]</scope>
    <source>
        <strain evidence="4 5">EV16P</strain>
    </source>
</reference>
<dbReference type="Gene3D" id="3.90.79.10">
    <property type="entry name" value="Nucleoside Triphosphate Pyrophosphohydrolase"/>
    <property type="match status" value="1"/>
</dbReference>
<dbReference type="InterPro" id="IPR000086">
    <property type="entry name" value="NUDIX_hydrolase_dom"/>
</dbReference>
<proteinExistence type="predicted"/>
<evidence type="ECO:0000313" key="5">
    <source>
        <dbReference type="Proteomes" id="UP001312908"/>
    </source>
</evidence>
<feature type="domain" description="Nudix hydrolase" evidence="3">
    <location>
        <begin position="67"/>
        <end position="198"/>
    </location>
</feature>
<dbReference type="Gene3D" id="6.10.250.1120">
    <property type="match status" value="1"/>
</dbReference>
<dbReference type="RefSeq" id="WP_394819314.1">
    <property type="nucleotide sequence ID" value="NZ_JAWJZY010000002.1"/>
</dbReference>
<dbReference type="InterPro" id="IPR015797">
    <property type="entry name" value="NUDIX_hydrolase-like_dom_sf"/>
</dbReference>
<dbReference type="Pfam" id="PF12535">
    <property type="entry name" value="Nudix_N"/>
    <property type="match status" value="1"/>
</dbReference>
<dbReference type="PANTHER" id="PTHR43046:SF16">
    <property type="entry name" value="ADP-RIBOSE PYROPHOSPHATASE YJHB-RELATED"/>
    <property type="match status" value="1"/>
</dbReference>